<sequence>MGKGGGSSKTPHEAPDDLKSSQMLTVVDAICEGPIEGPVDGLKSVRINKTPVLDSDGNAMIHGVTVVYRVGEDEQTAMEGFEDSGAETLLGVEVKKSEPVTRTITAKTVDRLRFTFGVQSLVSTSTKGDRNPTSVQMLIQFRRDGLWRTERDITITGKTTTQFLASVVIDDLPPRPFEVRMQRITDDSTTDLLQNKTVWSGYTEIIDVKQLYPNTAVIGVKVDAEQFGSQQVTRNYLLRGRIVQVPSNYDPVKRTYSGLWDGTFKPAWTDNPAWCVLDMLTHPRYGMGSRIGVADVDKWALYAIAQYCDRLVPDGFGGTEPRITCNAYLTDQRKAWDVLGDFCSLMRCMPVWNGNTLTFVQDRPADKVWTYTQSNVVMPADGAPFIYIFSALKERHNAAEVRYTDPNNGWETSTELVENDAAIRRYGRNVLKMDAFACTSRGQAHRAGLWAITTELLETQTVDFSVGAEGLRHVPGDIIEVCDSDYAGVTVGGRVLSVDSLSRTLTLDREVEIPPGGNVVLNLVGSDGQPVTVAVTAHPAPDRVTVSQLPDGVAAYSVWGLKLPDLRQRLFRCVAIRENDDGTYAITAVQHVPEKESIVDNGAKFDPLPGTGVTNTPPAVQHLTTEILAEDGQYQARARWDTPRVVKGVNFFLRLTVKAEDNSDRLASSLTLTETEHTFRNLTPGRYTLTVRAVNTQGQQGEPASTDFSIAAPAVPSYVELIPGYFQITATPRQAVYDPTVQYEFWFTDTQITDIRQVESDARYLGTALYWIAANASIKPGKDYYFYIRAVNQVGKSAFVEAKGQASNDAAGYLDFFKGEITESHLGKELLEKVELTEDNASRLDQFSEEWQDANGKWNAMWGVKIEQTEDGKHYVAGLGLSMEDTEEGKLSQFLVAADRIAFINPANGNETPMFVAQGNQIFMNEVFLKYLTAPSITSGGNPPTFMLTPDGRLTARNADISGNISANSGTLNNVTIAENCTINGTMRAENIVGDIVKAVGRAFPGSANYPNGTLTVQIQDDHHFDRQIIIPPITFAGGKAKSETSNEIWTDCGLVVKHNGREIYNAEPAITARSFSRVLDMPAGGGNVTLSFTVSSRGYGGGAWADISNLLVMVVKKNSTGISIY</sequence>
<dbReference type="InterPro" id="IPR055385">
    <property type="entry name" value="GpJ_HDII-ins2"/>
</dbReference>
<dbReference type="Pfam" id="PF13550">
    <property type="entry name" value="Phage-tail_3"/>
    <property type="match status" value="1"/>
</dbReference>
<dbReference type="InterPro" id="IPR053171">
    <property type="entry name" value="Viral_Tip_Attach_Protein"/>
</dbReference>
<evidence type="ECO:0000313" key="3">
    <source>
        <dbReference type="EMBL" id="MBC2645983.1"/>
    </source>
</evidence>
<dbReference type="PANTHER" id="PTHR36251">
    <property type="entry name" value="FELS-1 PROPHAGE HOST SPECIFICITY PROTEIN-RELATED"/>
    <property type="match status" value="1"/>
</dbReference>
<protein>
    <submittedName>
        <fullName evidence="4">Host specificity protein J</fullName>
    </submittedName>
</protein>
<dbReference type="Pfam" id="PF12421">
    <property type="entry name" value="Ig_GpJ_C"/>
    <property type="match status" value="1"/>
</dbReference>
<name>A0AA44LJR2_CITBR</name>
<dbReference type="InterPro" id="IPR057587">
    <property type="entry name" value="GpJ_Ig_second"/>
</dbReference>
<gene>
    <name evidence="4" type="ORF">BWD41_05125</name>
    <name evidence="3" type="ORF">H6P72_04970</name>
</gene>
<dbReference type="AlphaFoldDB" id="A0AA44LJR2"/>
<evidence type="ECO:0000256" key="1">
    <source>
        <dbReference type="SAM" id="MobiDB-lite"/>
    </source>
</evidence>
<dbReference type="Gene3D" id="2.60.40.10">
    <property type="entry name" value="Immunoglobulins"/>
    <property type="match status" value="1"/>
</dbReference>
<evidence type="ECO:0000313" key="6">
    <source>
        <dbReference type="Proteomes" id="UP000586346"/>
    </source>
</evidence>
<dbReference type="EMBL" id="JACLAH010000001">
    <property type="protein sequence ID" value="MBC2645983.1"/>
    <property type="molecule type" value="Genomic_DNA"/>
</dbReference>
<dbReference type="RefSeq" id="WP_075847161.1">
    <property type="nucleotide sequence ID" value="NZ_CP092860.1"/>
</dbReference>
<dbReference type="Pfam" id="PF24421">
    <property type="entry name" value="Ig_J"/>
    <property type="match status" value="1"/>
</dbReference>
<feature type="domain" description="Fibronectin type-III" evidence="2">
    <location>
        <begin position="710"/>
        <end position="797"/>
    </location>
</feature>
<dbReference type="InterPro" id="IPR015406">
    <property type="entry name" value="GpJ_CSF"/>
</dbReference>
<dbReference type="InterPro" id="IPR013783">
    <property type="entry name" value="Ig-like_fold"/>
</dbReference>
<dbReference type="Pfam" id="PF24801">
    <property type="entry name" value="FNIII-A_GpJ"/>
    <property type="match status" value="1"/>
</dbReference>
<evidence type="ECO:0000313" key="4">
    <source>
        <dbReference type="EMBL" id="OLY71037.1"/>
    </source>
</evidence>
<dbReference type="InterPro" id="IPR036116">
    <property type="entry name" value="FN3_sf"/>
</dbReference>
<dbReference type="SUPFAM" id="SSF49265">
    <property type="entry name" value="Fibronectin type III"/>
    <property type="match status" value="1"/>
</dbReference>
<accession>A0AA44LJR2</accession>
<evidence type="ECO:0000259" key="2">
    <source>
        <dbReference type="SMART" id="SM00060"/>
    </source>
</evidence>
<dbReference type="Proteomes" id="UP000185597">
    <property type="component" value="Unassembled WGS sequence"/>
</dbReference>
<organism evidence="4 5">
    <name type="scientific">Citrobacter braakii</name>
    <dbReference type="NCBI Taxonomy" id="57706"/>
    <lineage>
        <taxon>Bacteria</taxon>
        <taxon>Pseudomonadati</taxon>
        <taxon>Pseudomonadota</taxon>
        <taxon>Gammaproteobacteria</taxon>
        <taxon>Enterobacterales</taxon>
        <taxon>Enterobacteriaceae</taxon>
        <taxon>Citrobacter</taxon>
        <taxon>Citrobacter freundii complex</taxon>
    </lineage>
</organism>
<reference evidence="4 5" key="1">
    <citation type="submission" date="2017-01" db="EMBL/GenBank/DDBJ databases">
        <title>First report of the plasmid-mediated mcr-1 gene in Citrobacter freudii.</title>
        <authorList>
            <person name="Liu J."/>
            <person name="Yang Y."/>
            <person name="Li Y."/>
            <person name="Liu D."/>
            <person name="Tuo H."/>
            <person name="Davis M."/>
            <person name="Zhang A."/>
        </authorList>
    </citation>
    <scope>NUCLEOTIDE SEQUENCE [LARGE SCALE GENOMIC DNA]</scope>
    <source>
        <strain evidence="4 5">SCC4</strain>
    </source>
</reference>
<dbReference type="Pfam" id="PF09327">
    <property type="entry name" value="Phage_Tail_Tip"/>
    <property type="match status" value="1"/>
</dbReference>
<feature type="region of interest" description="Disordered" evidence="1">
    <location>
        <begin position="1"/>
        <end position="21"/>
    </location>
</feature>
<dbReference type="EMBL" id="MTCP01000001">
    <property type="protein sequence ID" value="OLY71037.1"/>
    <property type="molecule type" value="Genomic_DNA"/>
</dbReference>
<feature type="domain" description="Fibronectin type-III" evidence="2">
    <location>
        <begin position="617"/>
        <end position="701"/>
    </location>
</feature>
<dbReference type="InterPro" id="IPR003961">
    <property type="entry name" value="FN3_dom"/>
</dbReference>
<feature type="compositionally biased region" description="Basic and acidic residues" evidence="1">
    <location>
        <begin position="10"/>
        <end position="19"/>
    </location>
</feature>
<dbReference type="InterPro" id="IPR055383">
    <property type="entry name" value="FN3-1_GpJ"/>
</dbReference>
<dbReference type="PANTHER" id="PTHR36251:SF2">
    <property type="entry name" value="GIFSY-2 PROPHAGE HOST SPECIFICITY PROTEIN J, PHAGE LAMBDA"/>
    <property type="match status" value="1"/>
</dbReference>
<dbReference type="InterPro" id="IPR021034">
    <property type="entry name" value="GpJ_C"/>
</dbReference>
<keyword evidence="6" id="KW-1185">Reference proteome</keyword>
<dbReference type="InterPro" id="IPR032876">
    <property type="entry name" value="J_dom"/>
</dbReference>
<reference evidence="3 6" key="2">
    <citation type="submission" date="2020-08" db="EMBL/GenBank/DDBJ databases">
        <title>Emergence and comparative genomics analysis of Citrobacter in Fennec fox imported from North Africa to China.</title>
        <authorList>
            <person name="Zheng B."/>
        </authorList>
    </citation>
    <scope>NUCLEOTIDE SEQUENCE [LARGE SCALE GENOMIC DNA]</scope>
    <source>
        <strain evidence="3 6">FF371</strain>
    </source>
</reference>
<dbReference type="Pfam" id="PF24489">
    <property type="entry name" value="Ig_J_second"/>
    <property type="match status" value="1"/>
</dbReference>
<dbReference type="Proteomes" id="UP000586346">
    <property type="component" value="Unassembled WGS sequence"/>
</dbReference>
<comment type="caution">
    <text evidence="4">The sequence shown here is derived from an EMBL/GenBank/DDBJ whole genome shotgun (WGS) entry which is preliminary data.</text>
</comment>
<dbReference type="CDD" id="cd00063">
    <property type="entry name" value="FN3"/>
    <property type="match status" value="1"/>
</dbReference>
<evidence type="ECO:0000313" key="5">
    <source>
        <dbReference type="Proteomes" id="UP000185597"/>
    </source>
</evidence>
<dbReference type="SMART" id="SM00060">
    <property type="entry name" value="FN3"/>
    <property type="match status" value="2"/>
</dbReference>
<proteinExistence type="predicted"/>